<evidence type="ECO:0000256" key="3">
    <source>
        <dbReference type="ARBA" id="ARBA00022729"/>
    </source>
</evidence>
<dbReference type="GO" id="GO:0005634">
    <property type="term" value="C:nucleus"/>
    <property type="evidence" value="ECO:0007669"/>
    <property type="project" value="TreeGrafter"/>
</dbReference>
<sequence>MKLSDSVCQIRQEGSAIGTGFLLFDRFVLPNAHVIRGPTVNAAQFTAVFGYEDLDSEDTKHKPVKQLIAYSYGKDDKERHLDCALLELVDVTKIAEYPKLVNCYHPNASTNRGQICIVGHQGEGVKKMDPCFIIERENRLEAENKHKTENADFIHVMTQKSLEEKWKFHENQITYNSCFFHGSSGSAVFDADCKLIGIHSGGYVYDGHGKTTKSVMEYAYSMQSILDMIRAQAKIKGLHEIVKILEPYREQSNVSETPRQQNYTDCEMDIEVNTRALNETFQMPQTLYFWEK</sequence>
<protein>
    <recommendedName>
        <fullName evidence="6">Serine protease</fullName>
        <ecNumber evidence="6">3.4.21.-</ecNumber>
    </recommendedName>
</protein>
<dbReference type="GO" id="GO:0008236">
    <property type="term" value="F:serine-type peptidase activity"/>
    <property type="evidence" value="ECO:0007669"/>
    <property type="project" value="UniProtKB-KW"/>
</dbReference>
<dbReference type="GO" id="GO:0006508">
    <property type="term" value="P:proteolysis"/>
    <property type="evidence" value="ECO:0007669"/>
    <property type="project" value="UniProtKB-KW"/>
</dbReference>
<evidence type="ECO:0000256" key="6">
    <source>
        <dbReference type="RuleBase" id="RU004296"/>
    </source>
</evidence>
<dbReference type="PRINTS" id="PR00839">
    <property type="entry name" value="V8PROTEASE"/>
</dbReference>
<name>A0A498NEQ5_LABRO</name>
<proteinExistence type="inferred from homology"/>
<dbReference type="GO" id="GO:0006260">
    <property type="term" value="P:DNA replication"/>
    <property type="evidence" value="ECO:0007669"/>
    <property type="project" value="TreeGrafter"/>
</dbReference>
<evidence type="ECO:0000256" key="1">
    <source>
        <dbReference type="ARBA" id="ARBA00008764"/>
    </source>
</evidence>
<organism evidence="7 9">
    <name type="scientific">Labeo rohita</name>
    <name type="common">Indian major carp</name>
    <name type="synonym">Cyprinus rohita</name>
    <dbReference type="NCBI Taxonomy" id="84645"/>
    <lineage>
        <taxon>Eukaryota</taxon>
        <taxon>Metazoa</taxon>
        <taxon>Chordata</taxon>
        <taxon>Craniata</taxon>
        <taxon>Vertebrata</taxon>
        <taxon>Euteleostomi</taxon>
        <taxon>Actinopterygii</taxon>
        <taxon>Neopterygii</taxon>
        <taxon>Teleostei</taxon>
        <taxon>Ostariophysi</taxon>
        <taxon>Cypriniformes</taxon>
        <taxon>Cyprinidae</taxon>
        <taxon>Labeoninae</taxon>
        <taxon>Labeonini</taxon>
        <taxon>Labeo</taxon>
    </lineage>
</organism>
<evidence type="ECO:0000313" key="7">
    <source>
        <dbReference type="EMBL" id="RXN28757.1"/>
    </source>
</evidence>
<keyword evidence="2 6" id="KW-0645">Protease</keyword>
<dbReference type="PANTHER" id="PTHR14389">
    <property type="entry name" value="SI:CH1073-475A24.1"/>
    <property type="match status" value="1"/>
</dbReference>
<dbReference type="SUPFAM" id="SSF50494">
    <property type="entry name" value="Trypsin-like serine proteases"/>
    <property type="match status" value="1"/>
</dbReference>
<dbReference type="Pfam" id="PF13365">
    <property type="entry name" value="Trypsin_2"/>
    <property type="match status" value="1"/>
</dbReference>
<keyword evidence="9" id="KW-1185">Reference proteome</keyword>
<evidence type="ECO:0000256" key="2">
    <source>
        <dbReference type="ARBA" id="ARBA00022670"/>
    </source>
</evidence>
<evidence type="ECO:0000256" key="5">
    <source>
        <dbReference type="ARBA" id="ARBA00022825"/>
    </source>
</evidence>
<keyword evidence="5 6" id="KW-0720">Serine protease</keyword>
<dbReference type="EMBL" id="QBIY01011834">
    <property type="protein sequence ID" value="RXN28757.1"/>
    <property type="molecule type" value="Genomic_DNA"/>
</dbReference>
<dbReference type="EMBL" id="QBIY01011182">
    <property type="protein sequence ID" value="RXN34417.1"/>
    <property type="molecule type" value="Genomic_DNA"/>
</dbReference>
<dbReference type="AlphaFoldDB" id="A0A498NEQ5"/>
<keyword evidence="3" id="KW-0732">Signal</keyword>
<comment type="similarity">
    <text evidence="1 6">Belongs to the peptidase S1B family.</text>
</comment>
<dbReference type="PANTHER" id="PTHR14389:SF3">
    <property type="entry name" value="PROTEIN FAM111A-LIKE"/>
    <property type="match status" value="1"/>
</dbReference>
<evidence type="ECO:0000313" key="9">
    <source>
        <dbReference type="Proteomes" id="UP000290572"/>
    </source>
</evidence>
<dbReference type="InterPro" id="IPR043504">
    <property type="entry name" value="Peptidase_S1_PA_chymotrypsin"/>
</dbReference>
<dbReference type="Proteomes" id="UP000290572">
    <property type="component" value="Unassembled WGS sequence"/>
</dbReference>
<evidence type="ECO:0000313" key="8">
    <source>
        <dbReference type="EMBL" id="RXN34417.1"/>
    </source>
</evidence>
<reference evidence="7 9" key="1">
    <citation type="submission" date="2018-03" db="EMBL/GenBank/DDBJ databases">
        <title>Draft genome sequence of Rohu Carp (Labeo rohita).</title>
        <authorList>
            <person name="Das P."/>
            <person name="Kushwaha B."/>
            <person name="Joshi C.G."/>
            <person name="Kumar D."/>
            <person name="Nagpure N.S."/>
            <person name="Sahoo L."/>
            <person name="Das S.P."/>
            <person name="Bit A."/>
            <person name="Patnaik S."/>
            <person name="Meher P.K."/>
            <person name="Jayasankar P."/>
            <person name="Koringa P.G."/>
            <person name="Patel N.V."/>
            <person name="Hinsu A.T."/>
            <person name="Kumar R."/>
            <person name="Pandey M."/>
            <person name="Agarwal S."/>
            <person name="Srivastava S."/>
            <person name="Singh M."/>
            <person name="Iquebal M.A."/>
            <person name="Jaiswal S."/>
            <person name="Angadi U.B."/>
            <person name="Kumar N."/>
            <person name="Raza M."/>
            <person name="Shah T.M."/>
            <person name="Rai A."/>
            <person name="Jena J.K."/>
        </authorList>
    </citation>
    <scope>NUCLEOTIDE SEQUENCE [LARGE SCALE GENOMIC DNA]</scope>
    <source>
        <strain evidence="7">DASCIFA01</strain>
        <tissue evidence="7">Testis</tissue>
    </source>
</reference>
<dbReference type="InterPro" id="IPR008256">
    <property type="entry name" value="Peptidase_S1B"/>
</dbReference>
<dbReference type="GO" id="GO:0000785">
    <property type="term" value="C:chromatin"/>
    <property type="evidence" value="ECO:0007669"/>
    <property type="project" value="TreeGrafter"/>
</dbReference>
<gene>
    <name evidence="8" type="ORF">ROHU_004010</name>
    <name evidence="7" type="ORF">ROHU_019020</name>
</gene>
<dbReference type="EC" id="3.4.21.-" evidence="6"/>
<comment type="caution">
    <text evidence="7">The sequence shown here is derived from an EMBL/GenBank/DDBJ whole genome shotgun (WGS) entry which is preliminary data.</text>
</comment>
<accession>A0A498NEQ5</accession>
<keyword evidence="4 6" id="KW-0378">Hydrolase</keyword>
<dbReference type="InterPro" id="IPR009003">
    <property type="entry name" value="Peptidase_S1_PA"/>
</dbReference>
<dbReference type="STRING" id="84645.A0A498NEQ5"/>
<dbReference type="Gene3D" id="2.40.10.10">
    <property type="entry name" value="Trypsin-like serine proteases"/>
    <property type="match status" value="2"/>
</dbReference>
<evidence type="ECO:0000256" key="4">
    <source>
        <dbReference type="ARBA" id="ARBA00022801"/>
    </source>
</evidence>